<feature type="compositionally biased region" description="Low complexity" evidence="8">
    <location>
        <begin position="650"/>
        <end position="669"/>
    </location>
</feature>
<comment type="similarity">
    <text evidence="2">Belongs to the fucolectin family.</text>
</comment>
<proteinExistence type="inferred from homology"/>
<gene>
    <name evidence="11" type="ORF">DPX16_0857</name>
</gene>
<dbReference type="InterPro" id="IPR046815">
    <property type="entry name" value="P2RX7_C"/>
</dbReference>
<reference evidence="11 12" key="1">
    <citation type="submission" date="2018-10" db="EMBL/GenBank/DDBJ databases">
        <title>Genome assembly for a Yunnan-Guizhou Plateau 3E fish, Anabarilius grahami (Regan), and its evolutionary and genetic applications.</title>
        <authorList>
            <person name="Jiang W."/>
        </authorList>
    </citation>
    <scope>NUCLEOTIDE SEQUENCE [LARGE SCALE GENOMIC DNA]</scope>
    <source>
        <strain evidence="11">AG-KIZ</strain>
        <tissue evidence="11">Muscle</tissue>
    </source>
</reference>
<accession>A0A3N0Y2W8</accession>
<dbReference type="GO" id="GO:0042806">
    <property type="term" value="F:fucose binding"/>
    <property type="evidence" value="ECO:0007669"/>
    <property type="project" value="UniProtKB-ARBA"/>
</dbReference>
<feature type="region of interest" description="Disordered" evidence="8">
    <location>
        <begin position="2466"/>
        <end position="2526"/>
    </location>
</feature>
<evidence type="ECO:0000256" key="4">
    <source>
        <dbReference type="ARBA" id="ARBA00022723"/>
    </source>
</evidence>
<feature type="region of interest" description="Disordered" evidence="8">
    <location>
        <begin position="1117"/>
        <end position="1151"/>
    </location>
</feature>
<evidence type="ECO:0000256" key="9">
    <source>
        <dbReference type="SAM" id="SignalP"/>
    </source>
</evidence>
<feature type="domain" description="Fucolectin tachylectin-4 pentraxin-1" evidence="10">
    <location>
        <begin position="1776"/>
        <end position="1916"/>
    </location>
</feature>
<feature type="region of interest" description="Disordered" evidence="8">
    <location>
        <begin position="788"/>
        <end position="821"/>
    </location>
</feature>
<feature type="domain" description="Fucolectin tachylectin-4 pentraxin-1" evidence="10">
    <location>
        <begin position="1975"/>
        <end position="2113"/>
    </location>
</feature>
<feature type="compositionally biased region" description="Polar residues" evidence="8">
    <location>
        <begin position="2482"/>
        <end position="2493"/>
    </location>
</feature>
<dbReference type="PANTHER" id="PTHR45713:SF11">
    <property type="entry name" value="FUCOLECTIN TACHYLECTIN-4 PENTRAXIN-1 DOMAIN-CONTAINING PROTEIN"/>
    <property type="match status" value="1"/>
</dbReference>
<dbReference type="InterPro" id="IPR008979">
    <property type="entry name" value="Galactose-bd-like_sf"/>
</dbReference>
<comment type="subunit">
    <text evidence="3">Homotrimer.</text>
</comment>
<evidence type="ECO:0000313" key="11">
    <source>
        <dbReference type="EMBL" id="ROL29800.1"/>
    </source>
</evidence>
<dbReference type="Pfam" id="PF22633">
    <property type="entry name" value="F5_F8_type_C_2"/>
    <property type="match status" value="4"/>
</dbReference>
<dbReference type="PANTHER" id="PTHR45713">
    <property type="entry name" value="FTP DOMAIN-CONTAINING PROTEIN"/>
    <property type="match status" value="1"/>
</dbReference>
<dbReference type="EMBL" id="RJVU01053588">
    <property type="protein sequence ID" value="ROL29800.1"/>
    <property type="molecule type" value="Genomic_DNA"/>
</dbReference>
<dbReference type="SMART" id="SM00607">
    <property type="entry name" value="FTP"/>
    <property type="match status" value="4"/>
</dbReference>
<feature type="signal peptide" evidence="9">
    <location>
        <begin position="1"/>
        <end position="22"/>
    </location>
</feature>
<dbReference type="InterPro" id="IPR051941">
    <property type="entry name" value="BG_Antigen-Binding_Lectin"/>
</dbReference>
<sequence>MGSKWIYVAILGMACMMLGVNGTDNSSSTASNSSISSNMTMNLTHTSPPNITTNLTMTPPPNTTINLTQTSPPNISTNLTMTHPPNITMNLTQTSPPNITTNLTITHPPNITMNLTQTSPPNITTNLTMTHPPNMTLNLTQTSPPNITTNLTITHPPNITMNLTQTSPPNITTNLTMTHPPNMTLNLTQTSPLNITTNLTMTHPPNMTLNLTQTSPPNITSNLTITHPPNITMNLTQTSPPNITTNLTITHPPNITMNLTQTSSPNITTNLTITHPPNMTMNLTQTSPPNITTNLTITHPPNITMNLTQTSPPNITTNLTITHPPNITMNLTQTSPPNITTNLTMTHSPNITMNLTQTSPPNITTNLTMTHSPNITMNLTQTSPPNITTNLTITHPPNITMNLTQTSPPNITTNLTITHPPNITMNLTHTSPPSIITNLTQTHPPNVANNITLPGSNIITNINNQSLEITGRDNCRRDRACFSAPPTCNPGAEGSCFFLSTKGITGNADNFTFELSGESDGYIAAGLSRDSSGQGATIYSCTNFNGVLRFIRATLNNQRLTQDNTFIPGSFRGSVNGRKIQCIFNAAGLGSSTARAATTETFVFVLTGSVSNGSLDSPVSRLATNGSVDLGNPNSTDAAVITPSTNATGSNVTATSNATASNTTTVSTNLTQTQPPNITMNMTQPGPLNMTTNSTQTSSPNITMNVTQPGPLNMTTNSTQTSPPNITMNVTQPGPLNMTTNSTQTHPPNITVNVTQPGPLNMTTNSTQMHPPNITMNVTQPGPLNMTTNSTHTRPPNITMNVTQPGPLNMTTNSTQTRPPNITMNVTQPGPLNMTINSTQTRPPNITMNVTQPGPLNMTTNSTQTRPPNITMNVTQPGPLNMTINSTQTRPPNITMNMTQPGPLNMTTNSTQTRPPNMTNNVTLSGSNTMTNNNIVSQSQEITSRDNCRRDRACFSAPPTCNPGAQSSCYFLSTRGITGNADNFTFELSGESDGYIAAGLSRDSTGQGATIYSCANFNGVLRFIRATLNNQRLTQDNTFIPGSFRGSVNGRKIQCIFNAAGLGSSTARAATTETFAFVLTGSVSNGSLDSPVSRLATNGSVDLGNPNSTDAAVITPSTNATESNATATSNTTASNTTTVSTNLTQTHPPNITMNMTQPGPLNMTTNSTQTRPPNITMNVTQPGPINMTTNSTRPPNMTNNVTLSGSNTMTNNNIVSQSQEITSRDNCRRDRACFSAPPTCNPGAQSSCYFLSTRGITGNADNFTFELSGESDGYIAAGLSRDSTGQGATIYSCANFNGVARFIRATLNNQRLTQDNTFIPGSFRGSVNGRKIQCIFNAAGLGSSTARAATTEPFVFVLTGSVSNGSLDSPVTRLATNGSVDLRNPNSTDVSVITPSVNTTASNATAAPNVTASSNATAASNATSSNVTANTGSTIVTRDSCKKDKACFSTPASCDPSTSNSCFFASTRGVSGSSDNLTFELSGESNGYIAVGLSQDNKEGDGDTIYSCANNNGVPKFIRATLNNNILTPDNTFGPGSFRGSVNNTKIQCIFIAAGLNINTRAANTNAFLFFYTGNFANGIMGSPVTRMATNSSVDLTNINSSDVGIITPTTNTASNTTTTANPTTGGSNTLQHVASQVNAAGWGSASQSVSYVNWYAPNALDLKRSTCTHTPEQSNPWWKLDLRKVYSVNRVVITNRPDCCSERINGAEIRIGNVSSDVFSNPICAVISSIPQGASDSYSCNRMEGRYVIVVIPGNNRILTLCEVEVYVVYPGNLAAGKSVTQSSTFDSWIAEQAIDFNPGFTQPESACSSTNSQTNPWWRLDLHHIYRVSKVVVTNRLDCCPERIDGAEIRIGNSLENDGSNNPICAVISSIPAGVSSTYVCKNMEGRYVNLIIPGDLRFLTLCEVEIYGEGPCLKQTFVKMKLKSSLNLSEAAARVRLLTQMESALAGRGISDVTLRWSQLPKQEVMRKAAAPENAALWRTASLSSQFESWIPRYAVDGLSDSCASADIQTDPWWRVDLLNEYQVNRVAITNRVGDTYYERINGAEIRVGNFPAHFYSNPICAVISTIPSGATANYSCGGMEGRYVIFHLPGDEKVLTLCEVEVYGYLLGNQAVGGAVIQSSTSGDWFAEKAIDGNRGLQQSNALCSSTLNETNPWWRLDMRNVYQVSRVVITNRNDCCAEQLDGLEIHIGNSLENNGNNNPICAVIPAIPAGESYNYSCDGMEGRYVNLIIPGDKKTLTLCEVEVFGKGPALKQSFVKMQFSSRHDLTNPTMRETFLIQLGSALADRGLTNVTLRWSQTPKQVIQKVNADKHLNASLQSVVEDYSPPDTPPAVPFNSEIRLEEEEDEEQEHTDDHFVPGIRPYMFEPLHAEGPNSQEQVHPREHLDVSQWCSCGYCQHMDTGPERLCCREVRQVCDRSAENGYKYEWLGVFPCLPDLKRGDQTGMESMEAAVLMDRKEPLVEPSARGPFLNALSRRSPRSASQTHSSSHTPARGALAAGRDDVKHERHRHPVALASPREVERE</sequence>
<name>A0A3N0Y2W8_ANAGA</name>
<evidence type="ECO:0000259" key="10">
    <source>
        <dbReference type="SMART" id="SM00607"/>
    </source>
</evidence>
<feature type="region of interest" description="Disordered" evidence="8">
    <location>
        <begin position="1165"/>
        <end position="1196"/>
    </location>
</feature>
<evidence type="ECO:0000256" key="6">
    <source>
        <dbReference type="ARBA" id="ARBA00022837"/>
    </source>
</evidence>
<feature type="chain" id="PRO_5018144982" evidence="9">
    <location>
        <begin position="23"/>
        <end position="2526"/>
    </location>
</feature>
<evidence type="ECO:0000256" key="1">
    <source>
        <dbReference type="ARBA" id="ARBA00002219"/>
    </source>
</evidence>
<dbReference type="PROSITE" id="PS51257">
    <property type="entry name" value="PROKAR_LIPOPROTEIN"/>
    <property type="match status" value="1"/>
</dbReference>
<feature type="domain" description="Fucolectin tachylectin-4 pentraxin-1" evidence="10">
    <location>
        <begin position="2115"/>
        <end position="2255"/>
    </location>
</feature>
<dbReference type="OrthoDB" id="8901859at2759"/>
<feature type="compositionally biased region" description="Low complexity" evidence="8">
    <location>
        <begin position="1117"/>
        <end position="1146"/>
    </location>
</feature>
<comment type="caution">
    <text evidence="11">The sequence shown here is derived from an EMBL/GenBank/DDBJ whole genome shotgun (WGS) entry which is preliminary data.</text>
</comment>
<keyword evidence="7" id="KW-1015">Disulfide bond</keyword>
<dbReference type="GO" id="GO:0010185">
    <property type="term" value="P:regulation of cellular defense response"/>
    <property type="evidence" value="ECO:0007669"/>
    <property type="project" value="UniProtKB-ARBA"/>
</dbReference>
<comment type="function">
    <text evidence="1">Acts as a defensive agent. Recognizes blood group fucosylated oligosaccharides including A, B, H and Lewis B-type antigens. Does not recognize Lewis A antigen and has low affinity for monovalent haptens.</text>
</comment>
<keyword evidence="4" id="KW-0479">Metal-binding</keyword>
<evidence type="ECO:0000256" key="2">
    <source>
        <dbReference type="ARBA" id="ARBA00010147"/>
    </source>
</evidence>
<keyword evidence="5" id="KW-0430">Lectin</keyword>
<feature type="domain" description="Fucolectin tachylectin-4 pentraxin-1" evidence="10">
    <location>
        <begin position="1637"/>
        <end position="1774"/>
    </location>
</feature>
<evidence type="ECO:0000256" key="8">
    <source>
        <dbReference type="SAM" id="MobiDB-lite"/>
    </source>
</evidence>
<dbReference type="Pfam" id="PF20478">
    <property type="entry name" value="P2RX7_C"/>
    <property type="match status" value="1"/>
</dbReference>
<protein>
    <submittedName>
        <fullName evidence="11">Cysteine-rich, acidic integral membrane protein</fullName>
    </submittedName>
</protein>
<dbReference type="Gene3D" id="2.60.120.260">
    <property type="entry name" value="Galactose-binding domain-like"/>
    <property type="match status" value="4"/>
</dbReference>
<dbReference type="Proteomes" id="UP000281406">
    <property type="component" value="Unassembled WGS sequence"/>
</dbReference>
<keyword evidence="12" id="KW-1185">Reference proteome</keyword>
<keyword evidence="9" id="KW-0732">Signal</keyword>
<evidence type="ECO:0000256" key="5">
    <source>
        <dbReference type="ARBA" id="ARBA00022734"/>
    </source>
</evidence>
<dbReference type="SUPFAM" id="SSF49785">
    <property type="entry name" value="Galactose-binding domain-like"/>
    <property type="match status" value="4"/>
</dbReference>
<evidence type="ECO:0000256" key="7">
    <source>
        <dbReference type="ARBA" id="ARBA00023157"/>
    </source>
</evidence>
<feature type="region of interest" description="Disordered" evidence="8">
    <location>
        <begin position="650"/>
        <end position="677"/>
    </location>
</feature>
<dbReference type="GO" id="GO:0046872">
    <property type="term" value="F:metal ion binding"/>
    <property type="evidence" value="ECO:0007669"/>
    <property type="project" value="UniProtKB-KW"/>
</dbReference>
<keyword evidence="6" id="KW-0106">Calcium</keyword>
<evidence type="ECO:0000313" key="12">
    <source>
        <dbReference type="Proteomes" id="UP000281406"/>
    </source>
</evidence>
<evidence type="ECO:0000256" key="3">
    <source>
        <dbReference type="ARBA" id="ARBA00011233"/>
    </source>
</evidence>
<dbReference type="GO" id="GO:0001868">
    <property type="term" value="P:regulation of complement activation, lectin pathway"/>
    <property type="evidence" value="ECO:0007669"/>
    <property type="project" value="UniProtKB-ARBA"/>
</dbReference>
<dbReference type="InterPro" id="IPR006585">
    <property type="entry name" value="FTP1"/>
</dbReference>
<organism evidence="11 12">
    <name type="scientific">Anabarilius grahami</name>
    <name type="common">Kanglang fish</name>
    <name type="synonym">Barilius grahami</name>
    <dbReference type="NCBI Taxonomy" id="495550"/>
    <lineage>
        <taxon>Eukaryota</taxon>
        <taxon>Metazoa</taxon>
        <taxon>Chordata</taxon>
        <taxon>Craniata</taxon>
        <taxon>Vertebrata</taxon>
        <taxon>Euteleostomi</taxon>
        <taxon>Actinopterygii</taxon>
        <taxon>Neopterygii</taxon>
        <taxon>Teleostei</taxon>
        <taxon>Ostariophysi</taxon>
        <taxon>Cypriniformes</taxon>
        <taxon>Xenocyprididae</taxon>
        <taxon>Xenocypridinae</taxon>
        <taxon>Xenocypridinae incertae sedis</taxon>
        <taxon>Anabarilius</taxon>
    </lineage>
</organism>